<feature type="non-terminal residue" evidence="2">
    <location>
        <position position="1"/>
    </location>
</feature>
<accession>A0ABQ5K250</accession>
<dbReference type="Proteomes" id="UP001057375">
    <property type="component" value="Unassembled WGS sequence"/>
</dbReference>
<dbReference type="SUPFAM" id="SSF54637">
    <property type="entry name" value="Thioesterase/thiol ester dehydrase-isomerase"/>
    <property type="match status" value="1"/>
</dbReference>
<keyword evidence="3" id="KW-1185">Reference proteome</keyword>
<gene>
    <name evidence="2" type="ORF">ADUPG1_004671</name>
</gene>
<evidence type="ECO:0000313" key="3">
    <source>
        <dbReference type="Proteomes" id="UP001057375"/>
    </source>
</evidence>
<dbReference type="InterPro" id="IPR054485">
    <property type="entry name" value="FlK-like_dom"/>
</dbReference>
<evidence type="ECO:0000313" key="2">
    <source>
        <dbReference type="EMBL" id="GKT26029.1"/>
    </source>
</evidence>
<dbReference type="EMBL" id="BQXS01007181">
    <property type="protein sequence ID" value="GKT26029.1"/>
    <property type="molecule type" value="Genomic_DNA"/>
</dbReference>
<dbReference type="PANTHER" id="PTHR36934:SF1">
    <property type="entry name" value="THIOESTERASE DOMAIN-CONTAINING PROTEIN"/>
    <property type="match status" value="1"/>
</dbReference>
<dbReference type="Pfam" id="PF22636">
    <property type="entry name" value="FlK"/>
    <property type="match status" value="1"/>
</dbReference>
<evidence type="ECO:0000259" key="1">
    <source>
        <dbReference type="Pfam" id="PF22636"/>
    </source>
</evidence>
<dbReference type="Gene3D" id="3.10.129.10">
    <property type="entry name" value="Hotdog Thioesterase"/>
    <property type="match status" value="1"/>
</dbReference>
<dbReference type="InterPro" id="IPR025540">
    <property type="entry name" value="FlK"/>
</dbReference>
<dbReference type="InterPro" id="IPR029069">
    <property type="entry name" value="HotDog_dom_sf"/>
</dbReference>
<protein>
    <submittedName>
        <fullName evidence="2">Fluoroacetyl-CoA thioesterase like protein</fullName>
    </submittedName>
</protein>
<dbReference type="PANTHER" id="PTHR36934">
    <property type="entry name" value="BLR0278 PROTEIN"/>
    <property type="match status" value="1"/>
</dbReference>
<comment type="caution">
    <text evidence="2">The sequence shown here is derived from an EMBL/GenBank/DDBJ whole genome shotgun (WGS) entry which is preliminary data.</text>
</comment>
<proteinExistence type="predicted"/>
<reference evidence="2" key="1">
    <citation type="submission" date="2022-03" db="EMBL/GenBank/DDBJ databases">
        <title>Draft genome sequence of Aduncisulcus paluster, a free-living microaerophilic Fornicata.</title>
        <authorList>
            <person name="Yuyama I."/>
            <person name="Kume K."/>
            <person name="Tamura T."/>
            <person name="Inagaki Y."/>
            <person name="Hashimoto T."/>
        </authorList>
    </citation>
    <scope>NUCLEOTIDE SEQUENCE</scope>
    <source>
        <strain evidence="2">NY0171</strain>
    </source>
</reference>
<name>A0ABQ5K250_9EUKA</name>
<sequence length="93" mass="10301">ASARLLDQQLPEGFITVGKSVHADHEKPTTLGETVTVKVTIDEATENMVKLSMEAFDEVGPIGRGEHIRYVVNKNSLLGRANKREEALENHDF</sequence>
<dbReference type="CDD" id="cd03440">
    <property type="entry name" value="hot_dog"/>
    <property type="match status" value="1"/>
</dbReference>
<feature type="domain" description="Fluoroacetyl-CoA-specific thioesterase-like" evidence="1">
    <location>
        <begin position="1"/>
        <end position="75"/>
    </location>
</feature>
<organism evidence="2 3">
    <name type="scientific">Aduncisulcus paluster</name>
    <dbReference type="NCBI Taxonomy" id="2918883"/>
    <lineage>
        <taxon>Eukaryota</taxon>
        <taxon>Metamonada</taxon>
        <taxon>Carpediemonas-like organisms</taxon>
        <taxon>Aduncisulcus</taxon>
    </lineage>
</organism>